<dbReference type="Proteomes" id="UP001589627">
    <property type="component" value="Unassembled WGS sequence"/>
</dbReference>
<dbReference type="Pfam" id="PF13602">
    <property type="entry name" value="ADH_zinc_N_2"/>
    <property type="match status" value="1"/>
</dbReference>
<dbReference type="Gene3D" id="3.90.180.10">
    <property type="entry name" value="Medium-chain alcohol dehydrogenases, catalytic domain"/>
    <property type="match status" value="1"/>
</dbReference>
<accession>A0ABV5YT03</accession>
<evidence type="ECO:0000313" key="2">
    <source>
        <dbReference type="Proteomes" id="UP001589627"/>
    </source>
</evidence>
<proteinExistence type="predicted"/>
<feature type="non-terminal residue" evidence="1">
    <location>
        <position position="1"/>
    </location>
</feature>
<organism evidence="1 2">
    <name type="scientific">Actinoallomurus acaciae</name>
    <dbReference type="NCBI Taxonomy" id="502577"/>
    <lineage>
        <taxon>Bacteria</taxon>
        <taxon>Bacillati</taxon>
        <taxon>Actinomycetota</taxon>
        <taxon>Actinomycetes</taxon>
        <taxon>Streptosporangiales</taxon>
        <taxon>Thermomonosporaceae</taxon>
        <taxon>Actinoallomurus</taxon>
    </lineage>
</organism>
<evidence type="ECO:0000313" key="1">
    <source>
        <dbReference type="EMBL" id="MFB9838212.1"/>
    </source>
</evidence>
<name>A0ABV5YT03_9ACTN</name>
<sequence>AAGRLRPVIGQRFPLERAADAHAAIEARATVGKTLLEVSVPPPGAR</sequence>
<reference evidence="1 2" key="1">
    <citation type="submission" date="2024-09" db="EMBL/GenBank/DDBJ databases">
        <authorList>
            <person name="Sun Q."/>
            <person name="Mori K."/>
        </authorList>
    </citation>
    <scope>NUCLEOTIDE SEQUENCE [LARGE SCALE GENOMIC DNA]</scope>
    <source>
        <strain evidence="1 2">TBRC 0563</strain>
    </source>
</reference>
<keyword evidence="2" id="KW-1185">Reference proteome</keyword>
<dbReference type="RefSeq" id="WP_378211239.1">
    <property type="nucleotide sequence ID" value="NZ_JBHLZP010000480.1"/>
</dbReference>
<gene>
    <name evidence="1" type="ORF">ACFFNX_39210</name>
</gene>
<protein>
    <submittedName>
        <fullName evidence="1">Zinc-binding dehydrogenase</fullName>
    </submittedName>
</protein>
<comment type="caution">
    <text evidence="1">The sequence shown here is derived from an EMBL/GenBank/DDBJ whole genome shotgun (WGS) entry which is preliminary data.</text>
</comment>
<dbReference type="EMBL" id="JBHLZP010000480">
    <property type="protein sequence ID" value="MFB9838212.1"/>
    <property type="molecule type" value="Genomic_DNA"/>
</dbReference>